<dbReference type="EMBL" id="JARQWQ010000007">
    <property type="protein sequence ID" value="KAK2570533.1"/>
    <property type="molecule type" value="Genomic_DNA"/>
</dbReference>
<reference evidence="1" key="1">
    <citation type="journal article" date="2023" name="G3 (Bethesda)">
        <title>Whole genome assembly and annotation of the endangered Caribbean coral Acropora cervicornis.</title>
        <authorList>
            <person name="Selwyn J.D."/>
            <person name="Vollmer S.V."/>
        </authorList>
    </citation>
    <scope>NUCLEOTIDE SEQUENCE</scope>
    <source>
        <strain evidence="1">K2</strain>
    </source>
</reference>
<evidence type="ECO:0000313" key="1">
    <source>
        <dbReference type="EMBL" id="KAK2570533.1"/>
    </source>
</evidence>
<evidence type="ECO:0000313" key="2">
    <source>
        <dbReference type="Proteomes" id="UP001249851"/>
    </source>
</evidence>
<sequence>MEDARGIDGYLSCSVLVAGGWAPGPRLCGNVGIFRYKPETLESKDGCLSFGLFLVAANNSRLELRSIDQNFEQELLVVGGTLIKNQGVVRKRPLPLAAVFCQCRHRSSLTPYLLEISIYSNFALKKKKERKKIDDPFTVTMSTLFKIASIFTYYHISSTLPLLLSSVSFSSCNFLQKAVNSAIVFPPALLATLTCCDERLSATDDLFLERDLDRDFELDLDFRLAFLPLERDLDCLFLVFLDNFSSDDVVLL</sequence>
<accession>A0AAD9R0A6</accession>
<dbReference type="Proteomes" id="UP001249851">
    <property type="component" value="Unassembled WGS sequence"/>
</dbReference>
<comment type="caution">
    <text evidence="1">The sequence shown here is derived from an EMBL/GenBank/DDBJ whole genome shotgun (WGS) entry which is preliminary data.</text>
</comment>
<organism evidence="1 2">
    <name type="scientific">Acropora cervicornis</name>
    <name type="common">Staghorn coral</name>
    <dbReference type="NCBI Taxonomy" id="6130"/>
    <lineage>
        <taxon>Eukaryota</taxon>
        <taxon>Metazoa</taxon>
        <taxon>Cnidaria</taxon>
        <taxon>Anthozoa</taxon>
        <taxon>Hexacorallia</taxon>
        <taxon>Scleractinia</taxon>
        <taxon>Astrocoeniina</taxon>
        <taxon>Acroporidae</taxon>
        <taxon>Acropora</taxon>
    </lineage>
</organism>
<gene>
    <name evidence="1" type="ORF">P5673_004199</name>
</gene>
<proteinExistence type="predicted"/>
<name>A0AAD9R0A6_ACRCE</name>
<reference evidence="1" key="2">
    <citation type="journal article" date="2023" name="Science">
        <title>Genomic signatures of disease resistance in endangered staghorn corals.</title>
        <authorList>
            <person name="Vollmer S.V."/>
            <person name="Selwyn J.D."/>
            <person name="Despard B.A."/>
            <person name="Roesel C.L."/>
        </authorList>
    </citation>
    <scope>NUCLEOTIDE SEQUENCE</scope>
    <source>
        <strain evidence="1">K2</strain>
    </source>
</reference>
<protein>
    <submittedName>
        <fullName evidence="1">Uncharacterized protein</fullName>
    </submittedName>
</protein>
<dbReference type="AlphaFoldDB" id="A0AAD9R0A6"/>
<keyword evidence="2" id="KW-1185">Reference proteome</keyword>